<sequence>MMNDEDKEARRAFINGIRGGESGQSTEEAVQAEAEATMKQDEAGWVVRILDQSGASEGDDDVVEEVKGFFDLAHANAFARAYVRDSIERCRVPGAADRDVLQSWFAFGENAEVVDAGEDGWKSSTELDDFVSSPATPMERDWRALDPRRLVSDEELAGPPDEDGQDDDDDEAFVAEVIRRRQNGQQ</sequence>
<feature type="compositionally biased region" description="Basic and acidic residues" evidence="1">
    <location>
        <begin position="138"/>
        <end position="152"/>
    </location>
</feature>
<evidence type="ECO:0000313" key="2">
    <source>
        <dbReference type="EMBL" id="CDG34211.1"/>
    </source>
</evidence>
<feature type="region of interest" description="Disordered" evidence="1">
    <location>
        <begin position="1"/>
        <end position="30"/>
    </location>
</feature>
<gene>
    <name evidence="2" type="ORF">SACS_1473</name>
</gene>
<reference evidence="2 3" key="2">
    <citation type="journal article" date="2014" name="PLoS ONE">
        <title>Evolution of mitochondria reconstructed from the energy metabolism of living bacteria.</title>
        <authorList>
            <person name="Degli Esposti M."/>
            <person name="Chouaia B."/>
            <person name="Comandatore F."/>
            <person name="Crotti E."/>
            <person name="Sassera D."/>
            <person name="Lievens P.M."/>
            <person name="Daffonchio D."/>
            <person name="Bandi C."/>
        </authorList>
    </citation>
    <scope>NUCLEOTIDE SEQUENCE [LARGE SCALE GENOMIC DNA]</scope>
    <source>
        <strain evidence="3">AM169</strain>
    </source>
</reference>
<evidence type="ECO:0000313" key="3">
    <source>
        <dbReference type="Proteomes" id="UP000027590"/>
    </source>
</evidence>
<dbReference type="EMBL" id="CBLY010000006">
    <property type="protein sequence ID" value="CDG34211.1"/>
    <property type="molecule type" value="Genomic_DNA"/>
</dbReference>
<organism evidence="2 3">
    <name type="scientific">Parasaccharibacter apium</name>
    <dbReference type="NCBI Taxonomy" id="1510841"/>
    <lineage>
        <taxon>Bacteria</taxon>
        <taxon>Pseudomonadati</taxon>
        <taxon>Pseudomonadota</taxon>
        <taxon>Alphaproteobacteria</taxon>
        <taxon>Acetobacterales</taxon>
        <taxon>Acetobacteraceae</taxon>
        <taxon>Parasaccharibacter</taxon>
    </lineage>
</organism>
<dbReference type="Proteomes" id="UP000027590">
    <property type="component" value="Unassembled WGS sequence"/>
</dbReference>
<protein>
    <submittedName>
        <fullName evidence="2">Uncharacterized protein</fullName>
    </submittedName>
</protein>
<name>A0A7U7G6V6_9PROT</name>
<feature type="compositionally biased region" description="Acidic residues" evidence="1">
    <location>
        <begin position="153"/>
        <end position="171"/>
    </location>
</feature>
<proteinExistence type="predicted"/>
<feature type="region of interest" description="Disordered" evidence="1">
    <location>
        <begin position="125"/>
        <end position="171"/>
    </location>
</feature>
<evidence type="ECO:0000256" key="1">
    <source>
        <dbReference type="SAM" id="MobiDB-lite"/>
    </source>
</evidence>
<reference evidence="2 3" key="1">
    <citation type="journal article" date="2014" name="Genome Biol. Evol.">
        <title>Acetic acid bacteria genomes reveal functional traits for adaptation to life in insect guts.</title>
        <authorList>
            <person name="Chouaia B."/>
            <person name="Gaiarsa S."/>
            <person name="Crotti E."/>
            <person name="Comandatore F."/>
            <person name="Degli Esposti M."/>
            <person name="Ricci I."/>
            <person name="Alma A."/>
            <person name="Favia G."/>
            <person name="Bandi C."/>
            <person name="Daffonchio D."/>
        </authorList>
    </citation>
    <scope>NUCLEOTIDE SEQUENCE [LARGE SCALE GENOMIC DNA]</scope>
    <source>
        <strain evidence="3">AM169</strain>
    </source>
</reference>
<accession>A0A7U7G6V6</accession>
<dbReference type="AlphaFoldDB" id="A0A7U7G6V6"/>
<comment type="caution">
    <text evidence="2">The sequence shown here is derived from an EMBL/GenBank/DDBJ whole genome shotgun (WGS) entry which is preliminary data.</text>
</comment>